<proteinExistence type="predicted"/>
<evidence type="ECO:0000313" key="2">
    <source>
        <dbReference type="Proteomes" id="UP001239111"/>
    </source>
</evidence>
<name>A0ACC2PRX9_9HYME</name>
<gene>
    <name evidence="1" type="ORF">QAD02_021546</name>
</gene>
<protein>
    <submittedName>
        <fullName evidence="1">Uncharacterized protein</fullName>
    </submittedName>
</protein>
<reference evidence="1" key="1">
    <citation type="submission" date="2023-04" db="EMBL/GenBank/DDBJ databases">
        <title>A chromosome-level genome assembly of the parasitoid wasp Eretmocerus hayati.</title>
        <authorList>
            <person name="Zhong Y."/>
            <person name="Liu S."/>
            <person name="Liu Y."/>
        </authorList>
    </citation>
    <scope>NUCLEOTIDE SEQUENCE</scope>
    <source>
        <strain evidence="1">ZJU_SS_LIU_2023</strain>
    </source>
</reference>
<dbReference type="Proteomes" id="UP001239111">
    <property type="component" value="Chromosome 1"/>
</dbReference>
<evidence type="ECO:0000313" key="1">
    <source>
        <dbReference type="EMBL" id="KAJ8685753.1"/>
    </source>
</evidence>
<keyword evidence="2" id="KW-1185">Reference proteome</keyword>
<organism evidence="1 2">
    <name type="scientific">Eretmocerus hayati</name>
    <dbReference type="NCBI Taxonomy" id="131215"/>
    <lineage>
        <taxon>Eukaryota</taxon>
        <taxon>Metazoa</taxon>
        <taxon>Ecdysozoa</taxon>
        <taxon>Arthropoda</taxon>
        <taxon>Hexapoda</taxon>
        <taxon>Insecta</taxon>
        <taxon>Pterygota</taxon>
        <taxon>Neoptera</taxon>
        <taxon>Endopterygota</taxon>
        <taxon>Hymenoptera</taxon>
        <taxon>Apocrita</taxon>
        <taxon>Proctotrupomorpha</taxon>
        <taxon>Chalcidoidea</taxon>
        <taxon>Aphelinidae</taxon>
        <taxon>Aphelininae</taxon>
        <taxon>Eretmocerus</taxon>
    </lineage>
</organism>
<accession>A0ACC2PRX9</accession>
<dbReference type="EMBL" id="CM056741">
    <property type="protein sequence ID" value="KAJ8685753.1"/>
    <property type="molecule type" value="Genomic_DNA"/>
</dbReference>
<sequence>MILRAFGDRSRRETACAQEEVPDHTGYQDCEIVVFDIETTGLCLTDEIVQLAAVCGEADFNVYILPRKKFSPEAASVTKMKKVDDKLFVGDAEVEILSARGAFMSFLYFLKSRKKPCILVAHNGFGFDAPRVLKLAGSLHLMKEFKTFVKGFGDTWYMLKDRLPERVQKKLSFSQPDLVKDYLNGDGIDNAHNALADVKMLQNLITKLKINMVTIIINTRSFEFMTDQKSADPSAINCMESLHDEKVTRDIKLRLSKAGLSRLKLEAVCKNGKEAFHMLMSQSVCAKPRITKAKNTMVKLFEALTKKAIDNEDRSEI</sequence>
<comment type="caution">
    <text evidence="1">The sequence shown here is derived from an EMBL/GenBank/DDBJ whole genome shotgun (WGS) entry which is preliminary data.</text>
</comment>